<dbReference type="InterPro" id="IPR013149">
    <property type="entry name" value="ADH-like_C"/>
</dbReference>
<keyword evidence="1" id="KW-0521">NADP</keyword>
<dbReference type="SUPFAM" id="SSF51735">
    <property type="entry name" value="NAD(P)-binding Rossmann-fold domains"/>
    <property type="match status" value="1"/>
</dbReference>
<organism evidence="4 5">
    <name type="scientific">Aquibium pacificus</name>
    <dbReference type="NCBI Taxonomy" id="3153579"/>
    <lineage>
        <taxon>Bacteria</taxon>
        <taxon>Pseudomonadati</taxon>
        <taxon>Pseudomonadota</taxon>
        <taxon>Alphaproteobacteria</taxon>
        <taxon>Hyphomicrobiales</taxon>
        <taxon>Phyllobacteriaceae</taxon>
        <taxon>Aquibium</taxon>
    </lineage>
</organism>
<evidence type="ECO:0000256" key="1">
    <source>
        <dbReference type="ARBA" id="ARBA00022857"/>
    </source>
</evidence>
<dbReference type="PANTHER" id="PTHR48106:SF8">
    <property type="entry name" value="OS02G0805600 PROTEIN"/>
    <property type="match status" value="1"/>
</dbReference>
<dbReference type="EMBL" id="JBDPGJ010000005">
    <property type="protein sequence ID" value="MEX0408493.1"/>
    <property type="molecule type" value="Genomic_DNA"/>
</dbReference>
<sequence length="347" mass="36704">MRYSAMRVIEFAAAGGPEVLRIAEHPRPVPGHGEVVIKVAAAGVNRPDIQQRRGLYPPPPGASPIPGLDVAGIVVAAGPDVSGVSVGDAVCALANGGGYAEFCCVPALQCMPVPRGFTFVQAASLPEVYFTAWNNVIWLGRLAEGESLLVQGGTSGVGMAAIQIARKLRNATVYATAGTEEKLAVCRETGAQAAVSYKGPWDDEIRALTGGEGVDVILDAQAGPYTQRQLDLLKPDGRLIFIASHLGETAEVNVRSVVRRRLTLAGSTLRPRPAAYKGRIAAELVEQVWPLLESGAIATRIHAVFPFEDVRSAHRLLDENEQIGKVVLSVDPSLAQTVARSLPDGRN</sequence>
<dbReference type="InterPro" id="IPR013154">
    <property type="entry name" value="ADH-like_N"/>
</dbReference>
<dbReference type="RefSeq" id="WP_367956357.1">
    <property type="nucleotide sequence ID" value="NZ_JBDPGJ010000005.1"/>
</dbReference>
<dbReference type="CDD" id="cd05276">
    <property type="entry name" value="p53_inducible_oxidoreductase"/>
    <property type="match status" value="1"/>
</dbReference>
<feature type="domain" description="Enoyl reductase (ER)" evidence="3">
    <location>
        <begin position="15"/>
        <end position="328"/>
    </location>
</feature>
<evidence type="ECO:0000259" key="3">
    <source>
        <dbReference type="SMART" id="SM00829"/>
    </source>
</evidence>
<evidence type="ECO:0000313" key="5">
    <source>
        <dbReference type="Proteomes" id="UP001556692"/>
    </source>
</evidence>
<dbReference type="SMART" id="SM00829">
    <property type="entry name" value="PKS_ER"/>
    <property type="match status" value="1"/>
</dbReference>
<dbReference type="InterPro" id="IPR020843">
    <property type="entry name" value="ER"/>
</dbReference>
<comment type="caution">
    <text evidence="4">The sequence shown here is derived from an EMBL/GenBank/DDBJ whole genome shotgun (WGS) entry which is preliminary data.</text>
</comment>
<dbReference type="Pfam" id="PF00107">
    <property type="entry name" value="ADH_zinc_N"/>
    <property type="match status" value="1"/>
</dbReference>
<dbReference type="InterPro" id="IPR036291">
    <property type="entry name" value="NAD(P)-bd_dom_sf"/>
</dbReference>
<dbReference type="Gene3D" id="3.40.50.720">
    <property type="entry name" value="NAD(P)-binding Rossmann-like Domain"/>
    <property type="match status" value="1"/>
</dbReference>
<dbReference type="Proteomes" id="UP001556692">
    <property type="component" value="Unassembled WGS sequence"/>
</dbReference>
<dbReference type="SUPFAM" id="SSF50129">
    <property type="entry name" value="GroES-like"/>
    <property type="match status" value="1"/>
</dbReference>
<gene>
    <name evidence="4" type="ORF">ABGN05_22795</name>
</gene>
<reference evidence="4 5" key="1">
    <citation type="submission" date="2024-05" db="EMBL/GenBank/DDBJ databases">
        <authorList>
            <person name="Jiang F."/>
        </authorList>
    </citation>
    <scope>NUCLEOTIDE SEQUENCE [LARGE SCALE GENOMIC DNA]</scope>
    <source>
        <strain evidence="4 5">LZ166</strain>
    </source>
</reference>
<dbReference type="NCBIfam" id="TIGR02824">
    <property type="entry name" value="quinone_pig3"/>
    <property type="match status" value="1"/>
</dbReference>
<proteinExistence type="predicted"/>
<evidence type="ECO:0000313" key="4">
    <source>
        <dbReference type="EMBL" id="MEX0408493.1"/>
    </source>
</evidence>
<keyword evidence="5" id="KW-1185">Reference proteome</keyword>
<dbReference type="PANTHER" id="PTHR48106">
    <property type="entry name" value="QUINONE OXIDOREDUCTASE PIG3-RELATED"/>
    <property type="match status" value="1"/>
</dbReference>
<protein>
    <submittedName>
        <fullName evidence="4">NAD(P)H-quinone oxidoreductase</fullName>
    </submittedName>
</protein>
<dbReference type="Pfam" id="PF08240">
    <property type="entry name" value="ADH_N"/>
    <property type="match status" value="1"/>
</dbReference>
<name>A0ABV3SNX7_9HYPH</name>
<dbReference type="Gene3D" id="3.90.180.10">
    <property type="entry name" value="Medium-chain alcohol dehydrogenases, catalytic domain"/>
    <property type="match status" value="1"/>
</dbReference>
<keyword evidence="2" id="KW-0560">Oxidoreductase</keyword>
<evidence type="ECO:0000256" key="2">
    <source>
        <dbReference type="ARBA" id="ARBA00023002"/>
    </source>
</evidence>
<accession>A0ABV3SNX7</accession>
<dbReference type="InterPro" id="IPR014189">
    <property type="entry name" value="Quinone_OxRdtase_PIG3"/>
</dbReference>
<dbReference type="InterPro" id="IPR011032">
    <property type="entry name" value="GroES-like_sf"/>
</dbReference>